<dbReference type="EMBL" id="JARJCW010000170">
    <property type="protein sequence ID" value="KAJ7189646.1"/>
    <property type="molecule type" value="Genomic_DNA"/>
</dbReference>
<feature type="compositionally biased region" description="Basic residues" evidence="1">
    <location>
        <begin position="167"/>
        <end position="176"/>
    </location>
</feature>
<name>A0AAD6UKJ5_9AGAR</name>
<protein>
    <submittedName>
        <fullName evidence="2">Uncharacterized protein</fullName>
    </submittedName>
</protein>
<feature type="region of interest" description="Disordered" evidence="1">
    <location>
        <begin position="1"/>
        <end position="21"/>
    </location>
</feature>
<keyword evidence="3" id="KW-1185">Reference proteome</keyword>
<sequence length="301" mass="31812">MAGRRNPARGGGEQQRRTTKLSPCTLTGACSGAARGVARLQRRRGVSPGSVGCRQAVAAARLSVCARCRAAAWGDGAVGRRNRPRAGWCRAAAAADNETEPPHAHGSVRQGGGSGTGCRQAVVAARGVARRSRGGTGQRRRERARAVARRGALQRGSAAAGVESEHLRRRVPRQRQQRAAAARGGALRWGIAEVLQGGGGSGRRNRASARSRERARAAARRGALQGRRGGALRGSGGSGLRKRTRARSREPFHSVPDAHLEWRHKKLELTDLLDGTGWEYGVACDALKNPKSDKGGHVEAP</sequence>
<feature type="region of interest" description="Disordered" evidence="1">
    <location>
        <begin position="96"/>
        <end position="183"/>
    </location>
</feature>
<feature type="compositionally biased region" description="Low complexity" evidence="1">
    <location>
        <begin position="117"/>
        <end position="127"/>
    </location>
</feature>
<feature type="region of interest" description="Disordered" evidence="1">
    <location>
        <begin position="195"/>
        <end position="252"/>
    </location>
</feature>
<reference evidence="2" key="1">
    <citation type="submission" date="2023-03" db="EMBL/GenBank/DDBJ databases">
        <title>Massive genome expansion in bonnet fungi (Mycena s.s.) driven by repeated elements and novel gene families across ecological guilds.</title>
        <authorList>
            <consortium name="Lawrence Berkeley National Laboratory"/>
            <person name="Harder C.B."/>
            <person name="Miyauchi S."/>
            <person name="Viragh M."/>
            <person name="Kuo A."/>
            <person name="Thoen E."/>
            <person name="Andreopoulos B."/>
            <person name="Lu D."/>
            <person name="Skrede I."/>
            <person name="Drula E."/>
            <person name="Henrissat B."/>
            <person name="Morin E."/>
            <person name="Kohler A."/>
            <person name="Barry K."/>
            <person name="LaButti K."/>
            <person name="Morin E."/>
            <person name="Salamov A."/>
            <person name="Lipzen A."/>
            <person name="Mereny Z."/>
            <person name="Hegedus B."/>
            <person name="Baldrian P."/>
            <person name="Stursova M."/>
            <person name="Weitz H."/>
            <person name="Taylor A."/>
            <person name="Grigoriev I.V."/>
            <person name="Nagy L.G."/>
            <person name="Martin F."/>
            <person name="Kauserud H."/>
        </authorList>
    </citation>
    <scope>NUCLEOTIDE SEQUENCE</scope>
    <source>
        <strain evidence="2">9144</strain>
    </source>
</reference>
<feature type="compositionally biased region" description="Gly residues" evidence="1">
    <location>
        <begin position="227"/>
        <end position="239"/>
    </location>
</feature>
<evidence type="ECO:0000256" key="1">
    <source>
        <dbReference type="SAM" id="MobiDB-lite"/>
    </source>
</evidence>
<evidence type="ECO:0000313" key="2">
    <source>
        <dbReference type="EMBL" id="KAJ7189646.1"/>
    </source>
</evidence>
<feature type="compositionally biased region" description="Basic residues" evidence="1">
    <location>
        <begin position="128"/>
        <end position="148"/>
    </location>
</feature>
<proteinExistence type="predicted"/>
<comment type="caution">
    <text evidence="2">The sequence shown here is derived from an EMBL/GenBank/DDBJ whole genome shotgun (WGS) entry which is preliminary data.</text>
</comment>
<accession>A0AAD6UKJ5</accession>
<evidence type="ECO:0000313" key="3">
    <source>
        <dbReference type="Proteomes" id="UP001219525"/>
    </source>
</evidence>
<dbReference type="Proteomes" id="UP001219525">
    <property type="component" value="Unassembled WGS sequence"/>
</dbReference>
<gene>
    <name evidence="2" type="ORF">GGX14DRAFT_408633</name>
</gene>
<organism evidence="2 3">
    <name type="scientific">Mycena pura</name>
    <dbReference type="NCBI Taxonomy" id="153505"/>
    <lineage>
        <taxon>Eukaryota</taxon>
        <taxon>Fungi</taxon>
        <taxon>Dikarya</taxon>
        <taxon>Basidiomycota</taxon>
        <taxon>Agaricomycotina</taxon>
        <taxon>Agaricomycetes</taxon>
        <taxon>Agaricomycetidae</taxon>
        <taxon>Agaricales</taxon>
        <taxon>Marasmiineae</taxon>
        <taxon>Mycenaceae</taxon>
        <taxon>Mycena</taxon>
    </lineage>
</organism>
<dbReference type="AlphaFoldDB" id="A0AAD6UKJ5"/>